<feature type="transmembrane region" description="Helical" evidence="1">
    <location>
        <begin position="32"/>
        <end position="50"/>
    </location>
</feature>
<keyword evidence="1" id="KW-0472">Membrane</keyword>
<keyword evidence="1" id="KW-0812">Transmembrane</keyword>
<evidence type="ECO:0000313" key="3">
    <source>
        <dbReference type="Proteomes" id="UP000198620"/>
    </source>
</evidence>
<feature type="transmembrane region" description="Helical" evidence="1">
    <location>
        <begin position="99"/>
        <end position="123"/>
    </location>
</feature>
<dbReference type="OrthoDB" id="7032144at2"/>
<feature type="transmembrane region" description="Helical" evidence="1">
    <location>
        <begin position="56"/>
        <end position="78"/>
    </location>
</feature>
<dbReference type="EMBL" id="FOBH01000008">
    <property type="protein sequence ID" value="SEL32112.1"/>
    <property type="molecule type" value="Genomic_DNA"/>
</dbReference>
<name>A0A1H7P8M5_9PROT</name>
<dbReference type="Proteomes" id="UP000198620">
    <property type="component" value="Unassembled WGS sequence"/>
</dbReference>
<accession>A0A1H7P8M5</accession>
<dbReference type="AlphaFoldDB" id="A0A1H7P8M5"/>
<reference evidence="2 3" key="1">
    <citation type="submission" date="2016-10" db="EMBL/GenBank/DDBJ databases">
        <authorList>
            <person name="de Groot N.N."/>
        </authorList>
    </citation>
    <scope>NUCLEOTIDE SEQUENCE [LARGE SCALE GENOMIC DNA]</scope>
    <source>
        <strain evidence="2 3">Nv1</strain>
    </source>
</reference>
<protein>
    <submittedName>
        <fullName evidence="2">Uncharacterized protein</fullName>
    </submittedName>
</protein>
<proteinExistence type="predicted"/>
<evidence type="ECO:0000256" key="1">
    <source>
        <dbReference type="SAM" id="Phobius"/>
    </source>
</evidence>
<organism evidence="2 3">
    <name type="scientific">Nitrosovibrio tenuis</name>
    <dbReference type="NCBI Taxonomy" id="1233"/>
    <lineage>
        <taxon>Bacteria</taxon>
        <taxon>Pseudomonadati</taxon>
        <taxon>Pseudomonadota</taxon>
        <taxon>Betaproteobacteria</taxon>
        <taxon>Nitrosomonadales</taxon>
        <taxon>Nitrosomonadaceae</taxon>
        <taxon>Nitrosovibrio</taxon>
    </lineage>
</organism>
<dbReference type="STRING" id="1233.SAMN05216387_10893"/>
<feature type="transmembrane region" description="Helical" evidence="1">
    <location>
        <begin position="152"/>
        <end position="176"/>
    </location>
</feature>
<evidence type="ECO:0000313" key="2">
    <source>
        <dbReference type="EMBL" id="SEL32112.1"/>
    </source>
</evidence>
<keyword evidence="3" id="KW-1185">Reference proteome</keyword>
<keyword evidence="1" id="KW-1133">Transmembrane helix</keyword>
<sequence>MAAGNPYAGVISILNRYWTIYGGIRALITSPYAHFALLLSILTGDFWLHHEWWDQPIIVLPNLLGFTLGGFAVFVSFGDEKFKALIAGNDPNGNGRNSPYLNISVTLLHFVLFQLIALVWAVVTNALHFDAPAWLDCCSHVFLRLEPIGNGIGYWLFLYSICTAVAAALNIFRLTFIFDAFVTRSKQDNKDQ</sequence>
<gene>
    <name evidence="2" type="ORF">SAMN05216387_10893</name>
</gene>